<accession>A0ABV6GAL9</accession>
<dbReference type="InterPro" id="IPR015943">
    <property type="entry name" value="WD40/YVTN_repeat-like_dom_sf"/>
</dbReference>
<evidence type="ECO:0000313" key="1">
    <source>
        <dbReference type="EMBL" id="MFC0270727.1"/>
    </source>
</evidence>
<organism evidence="1 2">
    <name type="scientific">Metabacillus herbersteinensis</name>
    <dbReference type="NCBI Taxonomy" id="283816"/>
    <lineage>
        <taxon>Bacteria</taxon>
        <taxon>Bacillati</taxon>
        <taxon>Bacillota</taxon>
        <taxon>Bacilli</taxon>
        <taxon>Bacillales</taxon>
        <taxon>Bacillaceae</taxon>
        <taxon>Metabacillus</taxon>
    </lineage>
</organism>
<comment type="caution">
    <text evidence="1">The sequence shown here is derived from an EMBL/GenBank/DDBJ whole genome shotgun (WGS) entry which is preliminary data.</text>
</comment>
<dbReference type="SUPFAM" id="SSF69322">
    <property type="entry name" value="Tricorn protease domain 2"/>
    <property type="match status" value="1"/>
</dbReference>
<dbReference type="Proteomes" id="UP001589854">
    <property type="component" value="Unassembled WGS sequence"/>
</dbReference>
<dbReference type="Gene3D" id="2.130.10.10">
    <property type="entry name" value="YVTN repeat-like/Quinoprotein amine dehydrogenase"/>
    <property type="match status" value="1"/>
</dbReference>
<name>A0ABV6GAL9_9BACI</name>
<protein>
    <submittedName>
        <fullName evidence="1">WD40/YVTN/BNR-like repeat-containing protein</fullName>
    </submittedName>
</protein>
<sequence>MFHKGGTAVVSSSMGGYFVAVKGEGIYYYSPQGTWKRVFSTEQRILTIMEIGHTLFGAGENGMILRSMDNGETWSKTYFPTKASVWSLTGTNDGCIFAHGKHSIYVSENFGDSWIAFKPFQTLETPPVIRSLCVYGNQIVIGTQIHAQYGGIWLYDLNSGLLSHLKKEENTMISALLILDETYLLVAKGSVKGQKGTVELINLEKIPTYLSYNSLYPEESFLDLAENNGVIYATTSQDEHGYSRIYRVDLNEQLLQLFETTKGHGLRVANHAEEFFVAGLYESKWVQPSHIAANFH</sequence>
<dbReference type="EMBL" id="JBHLVO010000002">
    <property type="protein sequence ID" value="MFC0270727.1"/>
    <property type="molecule type" value="Genomic_DNA"/>
</dbReference>
<keyword evidence="2" id="KW-1185">Reference proteome</keyword>
<gene>
    <name evidence="1" type="ORF">ACFFIX_04585</name>
</gene>
<evidence type="ECO:0000313" key="2">
    <source>
        <dbReference type="Proteomes" id="UP001589854"/>
    </source>
</evidence>
<dbReference type="RefSeq" id="WP_378930989.1">
    <property type="nucleotide sequence ID" value="NZ_JBHLVO010000002.1"/>
</dbReference>
<proteinExistence type="predicted"/>
<dbReference type="SUPFAM" id="SSF110296">
    <property type="entry name" value="Oligoxyloglucan reducing end-specific cellobiohydrolase"/>
    <property type="match status" value="1"/>
</dbReference>
<reference evidence="1 2" key="1">
    <citation type="submission" date="2024-09" db="EMBL/GenBank/DDBJ databases">
        <authorList>
            <person name="Sun Q."/>
            <person name="Mori K."/>
        </authorList>
    </citation>
    <scope>NUCLEOTIDE SEQUENCE [LARGE SCALE GENOMIC DNA]</scope>
    <source>
        <strain evidence="1 2">CCM 7228</strain>
    </source>
</reference>